<dbReference type="CDD" id="cd08266">
    <property type="entry name" value="Zn_ADH_like1"/>
    <property type="match status" value="1"/>
</dbReference>
<dbReference type="SUPFAM" id="SSF50129">
    <property type="entry name" value="GroES-like"/>
    <property type="match status" value="1"/>
</dbReference>
<dbReference type="Gene3D" id="3.90.180.10">
    <property type="entry name" value="Medium-chain alcohol dehydrogenases, catalytic domain"/>
    <property type="match status" value="1"/>
</dbReference>
<organism evidence="3">
    <name type="scientific">marine metagenome</name>
    <dbReference type="NCBI Taxonomy" id="408172"/>
    <lineage>
        <taxon>unclassified sequences</taxon>
        <taxon>metagenomes</taxon>
        <taxon>ecological metagenomes</taxon>
    </lineage>
</organism>
<name>A0A382FXQ5_9ZZZZ</name>
<proteinExistence type="predicted"/>
<keyword evidence="1" id="KW-0521">NADP</keyword>
<feature type="domain" description="Enoyl reductase (ER)" evidence="2">
    <location>
        <begin position="16"/>
        <end position="361"/>
    </location>
</feature>
<dbReference type="InterPro" id="IPR011032">
    <property type="entry name" value="GroES-like_sf"/>
</dbReference>
<dbReference type="InterPro" id="IPR013154">
    <property type="entry name" value="ADH-like_N"/>
</dbReference>
<dbReference type="InterPro" id="IPR036291">
    <property type="entry name" value="NAD(P)-bd_dom_sf"/>
</dbReference>
<dbReference type="GO" id="GO:0016491">
    <property type="term" value="F:oxidoreductase activity"/>
    <property type="evidence" value="ECO:0007669"/>
    <property type="project" value="InterPro"/>
</dbReference>
<dbReference type="Pfam" id="PF08240">
    <property type="entry name" value="ADH_N"/>
    <property type="match status" value="1"/>
</dbReference>
<dbReference type="Gene3D" id="3.40.50.720">
    <property type="entry name" value="NAD(P)-binding Rossmann-like Domain"/>
    <property type="match status" value="1"/>
</dbReference>
<evidence type="ECO:0000256" key="1">
    <source>
        <dbReference type="ARBA" id="ARBA00022857"/>
    </source>
</evidence>
<sequence>MKALVYEEYCKKTAEGAPDDDFQKILQVKEIDDPKPKPDEVVFKVKAAALNYNDIWGMRGEPVPVPLPHVSGSDAAGEVIAVGDEVLNIKVGDRVVSHSNMSCRVCEACTDGREYDCAKRTIWGFQTGPNWGAFSEITHLPEVNVAKIPDSVSYDDAAAASMTLLTSWHMLVGRAKIRPGQTVLIMGGGSGVGSFGIQIAKLYNCKVIATASPDKLDKCKELGADYAVDHRKDDWHKEVRAFTKEIAKKTGVAPGIDISFDHIGQTHWNKQLTLLKYGATLVSCGATTGYDAKTDLRHVFFKGTNILGSTQGTKAELEQGLYWMGQGKIKAAIDSTWSFEQAAEAHTKMLTGKGLFGKILIKPEGA</sequence>
<dbReference type="PANTHER" id="PTHR44154">
    <property type="entry name" value="QUINONE OXIDOREDUCTASE"/>
    <property type="match status" value="1"/>
</dbReference>
<dbReference type="SMART" id="SM00829">
    <property type="entry name" value="PKS_ER"/>
    <property type="match status" value="1"/>
</dbReference>
<accession>A0A382FXQ5</accession>
<dbReference type="InterPro" id="IPR051603">
    <property type="entry name" value="Zinc-ADH_QOR/CCCR"/>
</dbReference>
<dbReference type="SUPFAM" id="SSF51735">
    <property type="entry name" value="NAD(P)-binding Rossmann-fold domains"/>
    <property type="match status" value="1"/>
</dbReference>
<dbReference type="PANTHER" id="PTHR44154:SF1">
    <property type="entry name" value="QUINONE OXIDOREDUCTASE"/>
    <property type="match status" value="1"/>
</dbReference>
<evidence type="ECO:0000259" key="2">
    <source>
        <dbReference type="SMART" id="SM00829"/>
    </source>
</evidence>
<reference evidence="3" key="1">
    <citation type="submission" date="2018-05" db="EMBL/GenBank/DDBJ databases">
        <authorList>
            <person name="Lanie J.A."/>
            <person name="Ng W.-L."/>
            <person name="Kazmierczak K.M."/>
            <person name="Andrzejewski T.M."/>
            <person name="Davidsen T.M."/>
            <person name="Wayne K.J."/>
            <person name="Tettelin H."/>
            <person name="Glass J.I."/>
            <person name="Rusch D."/>
            <person name="Podicherti R."/>
            <person name="Tsui H.-C.T."/>
            <person name="Winkler M.E."/>
        </authorList>
    </citation>
    <scope>NUCLEOTIDE SEQUENCE</scope>
</reference>
<dbReference type="Pfam" id="PF00107">
    <property type="entry name" value="ADH_zinc_N"/>
    <property type="match status" value="1"/>
</dbReference>
<gene>
    <name evidence="3" type="ORF">METZ01_LOCUS220243</name>
</gene>
<dbReference type="InterPro" id="IPR013149">
    <property type="entry name" value="ADH-like_C"/>
</dbReference>
<dbReference type="AlphaFoldDB" id="A0A382FXQ5"/>
<dbReference type="EMBL" id="UINC01052262">
    <property type="protein sequence ID" value="SVB67389.1"/>
    <property type="molecule type" value="Genomic_DNA"/>
</dbReference>
<protein>
    <recommendedName>
        <fullName evidence="2">Enoyl reductase (ER) domain-containing protein</fullName>
    </recommendedName>
</protein>
<dbReference type="InterPro" id="IPR020843">
    <property type="entry name" value="ER"/>
</dbReference>
<evidence type="ECO:0000313" key="3">
    <source>
        <dbReference type="EMBL" id="SVB67389.1"/>
    </source>
</evidence>